<feature type="compositionally biased region" description="Basic and acidic residues" evidence="1">
    <location>
        <begin position="15"/>
        <end position="31"/>
    </location>
</feature>
<feature type="region of interest" description="Disordered" evidence="1">
    <location>
        <begin position="1"/>
        <end position="31"/>
    </location>
</feature>
<keyword evidence="3" id="KW-1185">Reference proteome</keyword>
<dbReference type="Proteomes" id="UP000826775">
    <property type="component" value="Chromosome"/>
</dbReference>
<evidence type="ECO:0000256" key="1">
    <source>
        <dbReference type="SAM" id="MobiDB-lite"/>
    </source>
</evidence>
<reference evidence="2 3" key="1">
    <citation type="submission" date="2021-07" db="EMBL/GenBank/DDBJ databases">
        <title>Novel Helicobacter sp. Isolated from a dog.</title>
        <authorList>
            <person name="Rimbara E."/>
            <person name="Suzuki M."/>
        </authorList>
    </citation>
    <scope>NUCLEOTIDE SEQUENCE [LARGE SCALE GENOMIC DNA]</scope>
    <source>
        <strain evidence="3">NHP19-003</strain>
    </source>
</reference>
<accession>A0ABM7SC43</accession>
<evidence type="ECO:0000313" key="2">
    <source>
        <dbReference type="EMBL" id="BCZ18252.1"/>
    </source>
</evidence>
<sequence length="79" mass="8724">MAYGFGAHQATTENLKMEEAPRETLGAKKEGGLNFGTKKLKIKSKDTLFQNKKAPRNLSSLGPKRRGNVILTYTSLKLT</sequence>
<protein>
    <submittedName>
        <fullName evidence="2">Uncharacterized protein</fullName>
    </submittedName>
</protein>
<name>A0ABM7SC43_9HELI</name>
<gene>
    <name evidence="2" type="ORF">NHP190003_15340</name>
</gene>
<organism evidence="2 3">
    <name type="scientific">Helicobacter gastrocanis</name>
    <dbReference type="NCBI Taxonomy" id="2849641"/>
    <lineage>
        <taxon>Bacteria</taxon>
        <taxon>Pseudomonadati</taxon>
        <taxon>Campylobacterota</taxon>
        <taxon>Epsilonproteobacteria</taxon>
        <taxon>Campylobacterales</taxon>
        <taxon>Helicobacteraceae</taxon>
        <taxon>Helicobacter</taxon>
    </lineage>
</organism>
<dbReference type="RefSeq" id="WP_221279474.1">
    <property type="nucleotide sequence ID" value="NZ_AP024814.1"/>
</dbReference>
<evidence type="ECO:0000313" key="3">
    <source>
        <dbReference type="Proteomes" id="UP000826775"/>
    </source>
</evidence>
<proteinExistence type="predicted"/>
<dbReference type="EMBL" id="AP024814">
    <property type="protein sequence ID" value="BCZ18252.1"/>
    <property type="molecule type" value="Genomic_DNA"/>
</dbReference>